<name>I0WFY8_9FLAO</name>
<gene>
    <name evidence="2" type="ORF">W5A_07030</name>
</gene>
<dbReference type="AlphaFoldDB" id="I0WFY8"/>
<feature type="transmembrane region" description="Helical" evidence="1">
    <location>
        <begin position="50"/>
        <end position="69"/>
    </location>
</feature>
<organism evidence="2 3">
    <name type="scientific">Imtechella halotolerans K1</name>
    <dbReference type="NCBI Taxonomy" id="946077"/>
    <lineage>
        <taxon>Bacteria</taxon>
        <taxon>Pseudomonadati</taxon>
        <taxon>Bacteroidota</taxon>
        <taxon>Flavobacteriia</taxon>
        <taxon>Flavobacteriales</taxon>
        <taxon>Flavobacteriaceae</taxon>
        <taxon>Imtechella</taxon>
    </lineage>
</organism>
<dbReference type="eggNOG" id="ENOG5033KAP">
    <property type="taxonomic scope" value="Bacteria"/>
</dbReference>
<evidence type="ECO:0000313" key="3">
    <source>
        <dbReference type="Proteomes" id="UP000005938"/>
    </source>
</evidence>
<dbReference type="OrthoDB" id="1446008at2"/>
<keyword evidence="1" id="KW-1133">Transmembrane helix</keyword>
<evidence type="ECO:0000256" key="1">
    <source>
        <dbReference type="SAM" id="Phobius"/>
    </source>
</evidence>
<keyword evidence="3" id="KW-1185">Reference proteome</keyword>
<dbReference type="EMBL" id="AJJU01000006">
    <property type="protein sequence ID" value="EID75304.1"/>
    <property type="molecule type" value="Genomic_DNA"/>
</dbReference>
<accession>I0WFY8</accession>
<keyword evidence="1" id="KW-0472">Membrane</keyword>
<sequence>MKSTTVIVLILTFNFVFISNFFGQVVPDEELQSPQELYDFHIDKMKSNKTAAWITLGGGIAMIVGGAAIDFADNFDFSSDSPETHGGKVLMGVGIVTTLTSIPLFIAGHKHKSKAQIQLKNGAIGGTRYKFTGLSIAYTF</sequence>
<comment type="caution">
    <text evidence="2">The sequence shown here is derived from an EMBL/GenBank/DDBJ whole genome shotgun (WGS) entry which is preliminary data.</text>
</comment>
<protein>
    <submittedName>
        <fullName evidence="2">Uncharacterized protein</fullName>
    </submittedName>
</protein>
<proteinExistence type="predicted"/>
<keyword evidence="1" id="KW-0812">Transmembrane</keyword>
<feature type="transmembrane region" description="Helical" evidence="1">
    <location>
        <begin position="6"/>
        <end position="26"/>
    </location>
</feature>
<dbReference type="RefSeq" id="WP_008238851.1">
    <property type="nucleotide sequence ID" value="NZ_AJJU01000006.1"/>
</dbReference>
<reference evidence="2 3" key="1">
    <citation type="journal article" date="2012" name="J. Bacteriol.">
        <title>Genome Sequence of the Halotolerant Bacterium Imtechella halotolerans K1T.</title>
        <authorList>
            <person name="Kumar S."/>
            <person name="Vikram S."/>
            <person name="Subramanian S."/>
            <person name="Raghava G.P."/>
            <person name="Pinnaka A.K."/>
        </authorList>
    </citation>
    <scope>NUCLEOTIDE SEQUENCE [LARGE SCALE GENOMIC DNA]</scope>
    <source>
        <strain evidence="2 3">K1</strain>
    </source>
</reference>
<dbReference type="Proteomes" id="UP000005938">
    <property type="component" value="Unassembled WGS sequence"/>
</dbReference>
<feature type="transmembrane region" description="Helical" evidence="1">
    <location>
        <begin position="89"/>
        <end position="108"/>
    </location>
</feature>
<evidence type="ECO:0000313" key="2">
    <source>
        <dbReference type="EMBL" id="EID75304.1"/>
    </source>
</evidence>